<dbReference type="PROSITE" id="PS50263">
    <property type="entry name" value="CN_HYDROLASE"/>
    <property type="match status" value="1"/>
</dbReference>
<dbReference type="InterPro" id="IPR003010">
    <property type="entry name" value="C-N_Hydrolase"/>
</dbReference>
<dbReference type="InterPro" id="IPR050345">
    <property type="entry name" value="Aliph_Amidase/BUP"/>
</dbReference>
<reference evidence="3 4" key="1">
    <citation type="submission" date="2019-06" db="EMBL/GenBank/DDBJ databases">
        <title>Complete genome sequence of Helicobacter suis SNTW101c.</title>
        <authorList>
            <person name="Rimbara E."/>
            <person name="Suzuki M."/>
            <person name="Matsui H."/>
            <person name="Nakamura M."/>
            <person name="Mori S."/>
            <person name="Shibayama K."/>
        </authorList>
    </citation>
    <scope>NUCLEOTIDE SEQUENCE [LARGE SCALE GENOMIC DNA]</scope>
    <source>
        <strain evidence="3 4">SNTW101c</strain>
    </source>
</reference>
<dbReference type="GO" id="GO:0050126">
    <property type="term" value="F:N-carbamoylputrescine amidase activity"/>
    <property type="evidence" value="ECO:0007669"/>
    <property type="project" value="TreeGrafter"/>
</dbReference>
<proteinExistence type="predicted"/>
<dbReference type="Gene3D" id="3.60.110.10">
    <property type="entry name" value="Carbon-nitrogen hydrolase"/>
    <property type="match status" value="1"/>
</dbReference>
<evidence type="ECO:0000256" key="1">
    <source>
        <dbReference type="ARBA" id="ARBA00022801"/>
    </source>
</evidence>
<dbReference type="Proteomes" id="UP000317935">
    <property type="component" value="Chromosome"/>
</dbReference>
<dbReference type="RefSeq" id="WP_064429893.1">
    <property type="nucleotide sequence ID" value="NZ_AP019774.1"/>
</dbReference>
<sequence length="299" mass="34450">MAIEKIHVAILQHSYQGTRPATLERTDYLLKQAKAQYPKLNLVVLPELHPYPYFCQHEDSQYFAWADFFTDDVAFFANLAKRYEVVLVSSLFEKRMEGVYHNTAVVFEKDGRVLGKQRKMHIPDDPRFYEKFYFTPGDATKGFEPIMSSVGNLGVLICWDQWYPEAARIMALKKADVLIYPSAIGWFNDTSESIEEKQLQKQAWQGVQKGHSISNVIPVITSNRVGLEKDLYTEGLYFFGSSFIYGAFGQELASADEEEAIVYACIDLKESAKIRQMWPFFRDRRIDAYADILKRVGDV</sequence>
<evidence type="ECO:0000313" key="3">
    <source>
        <dbReference type="EMBL" id="BCD70791.1"/>
    </source>
</evidence>
<dbReference type="AlphaFoldDB" id="A0A6J4CZK4"/>
<dbReference type="Pfam" id="PF00795">
    <property type="entry name" value="CN_hydrolase"/>
    <property type="match status" value="1"/>
</dbReference>
<dbReference type="CDD" id="cd07573">
    <property type="entry name" value="CPA"/>
    <property type="match status" value="1"/>
</dbReference>
<dbReference type="FunFam" id="3.60.110.10:FF:000010">
    <property type="entry name" value="Carbon-nitrogen hydrolase"/>
    <property type="match status" value="1"/>
</dbReference>
<protein>
    <submittedName>
        <fullName evidence="3">Carbon-nitrogen hydrolase</fullName>
    </submittedName>
</protein>
<dbReference type="GO" id="GO:0033388">
    <property type="term" value="P:putrescine biosynthetic process from arginine"/>
    <property type="evidence" value="ECO:0007669"/>
    <property type="project" value="TreeGrafter"/>
</dbReference>
<dbReference type="InterPro" id="IPR036526">
    <property type="entry name" value="C-N_Hydrolase_sf"/>
</dbReference>
<gene>
    <name evidence="3" type="ORF">SNTW_14360</name>
</gene>
<evidence type="ECO:0000313" key="4">
    <source>
        <dbReference type="Proteomes" id="UP000317935"/>
    </source>
</evidence>
<dbReference type="SUPFAM" id="SSF56317">
    <property type="entry name" value="Carbon-nitrogen hydrolase"/>
    <property type="match status" value="1"/>
</dbReference>
<dbReference type="PANTHER" id="PTHR43674:SF2">
    <property type="entry name" value="BETA-UREIDOPROPIONASE"/>
    <property type="match status" value="1"/>
</dbReference>
<feature type="domain" description="CN hydrolase" evidence="2">
    <location>
        <begin position="6"/>
        <end position="268"/>
    </location>
</feature>
<dbReference type="EMBL" id="AP019774">
    <property type="protein sequence ID" value="BCD70791.1"/>
    <property type="molecule type" value="Genomic_DNA"/>
</dbReference>
<name>A0A6J4CZK4_9HELI</name>
<accession>A0A6J4CZK4</accession>
<dbReference type="PANTHER" id="PTHR43674">
    <property type="entry name" value="NITRILASE C965.09-RELATED"/>
    <property type="match status" value="1"/>
</dbReference>
<keyword evidence="1 3" id="KW-0378">Hydrolase</keyword>
<organism evidence="3 4">
    <name type="scientific">Helicobacter suis</name>
    <dbReference type="NCBI Taxonomy" id="104628"/>
    <lineage>
        <taxon>Bacteria</taxon>
        <taxon>Pseudomonadati</taxon>
        <taxon>Campylobacterota</taxon>
        <taxon>Epsilonproteobacteria</taxon>
        <taxon>Campylobacterales</taxon>
        <taxon>Helicobacteraceae</taxon>
        <taxon>Helicobacter</taxon>
    </lineage>
</organism>
<dbReference type="OrthoDB" id="9811121at2"/>
<evidence type="ECO:0000259" key="2">
    <source>
        <dbReference type="PROSITE" id="PS50263"/>
    </source>
</evidence>